<proteinExistence type="predicted"/>
<feature type="compositionally biased region" description="Basic and acidic residues" evidence="1">
    <location>
        <begin position="777"/>
        <end position="787"/>
    </location>
</feature>
<reference evidence="2 3" key="1">
    <citation type="submission" date="2022-12" db="EMBL/GenBank/DDBJ databases">
        <title>Chromosome-level genome of Tegillarca granosa.</title>
        <authorList>
            <person name="Kim J."/>
        </authorList>
    </citation>
    <scope>NUCLEOTIDE SEQUENCE [LARGE SCALE GENOMIC DNA]</scope>
    <source>
        <strain evidence="2">Teg-2019</strain>
        <tissue evidence="2">Adductor muscle</tissue>
    </source>
</reference>
<evidence type="ECO:0000256" key="1">
    <source>
        <dbReference type="SAM" id="MobiDB-lite"/>
    </source>
</evidence>
<feature type="compositionally biased region" description="Low complexity" evidence="1">
    <location>
        <begin position="178"/>
        <end position="191"/>
    </location>
</feature>
<feature type="compositionally biased region" description="Polar residues" evidence="1">
    <location>
        <begin position="132"/>
        <end position="148"/>
    </location>
</feature>
<dbReference type="InterPro" id="IPR013783">
    <property type="entry name" value="Ig-like_fold"/>
</dbReference>
<evidence type="ECO:0000313" key="2">
    <source>
        <dbReference type="EMBL" id="KAJ8306190.1"/>
    </source>
</evidence>
<feature type="region of interest" description="Disordered" evidence="1">
    <location>
        <begin position="414"/>
        <end position="480"/>
    </location>
</feature>
<feature type="region of interest" description="Disordered" evidence="1">
    <location>
        <begin position="1010"/>
        <end position="1032"/>
    </location>
</feature>
<feature type="compositionally biased region" description="Polar residues" evidence="1">
    <location>
        <begin position="788"/>
        <end position="801"/>
    </location>
</feature>
<feature type="compositionally biased region" description="Basic and acidic residues" evidence="1">
    <location>
        <begin position="674"/>
        <end position="688"/>
    </location>
</feature>
<comment type="caution">
    <text evidence="2">The sequence shown here is derived from an EMBL/GenBank/DDBJ whole genome shotgun (WGS) entry which is preliminary data.</text>
</comment>
<feature type="region of interest" description="Disordered" evidence="1">
    <location>
        <begin position="832"/>
        <end position="881"/>
    </location>
</feature>
<feature type="compositionally biased region" description="Basic and acidic residues" evidence="1">
    <location>
        <begin position="966"/>
        <end position="976"/>
    </location>
</feature>
<feature type="compositionally biased region" description="Basic residues" evidence="1">
    <location>
        <begin position="231"/>
        <end position="240"/>
    </location>
</feature>
<feature type="compositionally biased region" description="Basic and acidic residues" evidence="1">
    <location>
        <begin position="834"/>
        <end position="847"/>
    </location>
</feature>
<sequence length="1133" mass="128550">MFRRYKMYQGGSMNRRRSQSSQNQTADLYDPFEAQNEPYEQNLGYNASRGGRSYDNYGMTTGSRKRQASLENYGNTKQQRMGMDDLRSTTETEQLLKMLVEQNKLIKKQQEIIESRGGLNMSKDQSEIRGSHGNNSGRDHFSSGSNIWDDTDYGQSDLRSSSFESFQDKSRGQDYLTSNYSDSGSMSFDSSRGNMQRNLGYLYEDTNRSSSAAPYVKSVPISQLKELNKYQKNKKEHQKKSAAQSQAWGQKSPKGQGQKGYLNKDKGYGNFSKSSDLPKKSMLKNRMQRSTNTNNQQDEIWGTGTTNKMYEESEAYYQKTGTASYDYKHGQRESDSFYNTEGSYKVPDQHHFKKQQLKSSTNKSGKNRGSEYFEGNPTYDQDGFLISSNLSSLRMQNEQRNSYDDFEYMSNTMSSRKSLERKDFDSSGRSSQQEYPRSLNQQRKRFFQRDSDTGQSYDSFGQSQYSGHQNIDNFERDSSLSYPEEYQNNQYGSERQGQSMMYRSGQSRGFQKEDTNLNYQNISQQSDVFSSDTIYGNLPPRKEMSQSFSNQMQKHQQPAFMNRQKSSLSMDSGLEQGSFQAFGSLMQTSPHLMDRERSRSQMDSFKDSYTDGGQNIFRSRNQRGGFEESYGDGMQKAPNSQMQTSPRFSDPYQSSLLAKSSHQSLTMTGPNRRNKGDQRPTNQRDQRSRLKNQGKNKPSRNSVAMSNSKKPVTVQTFFRNKYNKLRQTASAKNIQSKSNLIRDNKTEPPKAEFLSDLFSSRKSRRQARGNSLNTKNVKVEKTTESHSPRPSTTLSRLTPKTTKLPPNITNVGNFQNRTRGLASALDTSKQVDTLVKDENKGKKDSGEQKVIFVPPKHRTGEKSPLSSLKESKQEIQTEDLTSSVLSRLKPRTTKLPSNVTEVQNFKNRARGLGSALEIFKQVETLTKDEIPVVKTEPSPSKDKGDKSQVTASRSQSQHKITIHVVDNIKKENESAKVQDGSETTNKDKNLQGEGSVTTLIFGNKELIATTGKEDSKGGSEEKMDTSADVSPQKKIHVEVPDKFTYKMKIKLSITPAPASEPVTITMKDKNKTVFVAKGSEADISEPYKDRVIFNGNTTTGDIEFTVNEFGLEDEGVYTASYNGMDFDTPFTKR</sequence>
<name>A0ABQ9ERM6_TEGGR</name>
<feature type="region of interest" description="Disordered" evidence="1">
    <location>
        <begin position="1"/>
        <end position="25"/>
    </location>
</feature>
<dbReference type="Proteomes" id="UP001217089">
    <property type="component" value="Unassembled WGS sequence"/>
</dbReference>
<feature type="region of interest" description="Disordered" evidence="1">
    <location>
        <begin position="116"/>
        <end position="148"/>
    </location>
</feature>
<accession>A0ABQ9ERM6</accession>
<organism evidence="2 3">
    <name type="scientific">Tegillarca granosa</name>
    <name type="common">Malaysian cockle</name>
    <name type="synonym">Anadara granosa</name>
    <dbReference type="NCBI Taxonomy" id="220873"/>
    <lineage>
        <taxon>Eukaryota</taxon>
        <taxon>Metazoa</taxon>
        <taxon>Spiralia</taxon>
        <taxon>Lophotrochozoa</taxon>
        <taxon>Mollusca</taxon>
        <taxon>Bivalvia</taxon>
        <taxon>Autobranchia</taxon>
        <taxon>Pteriomorphia</taxon>
        <taxon>Arcoida</taxon>
        <taxon>Arcoidea</taxon>
        <taxon>Arcidae</taxon>
        <taxon>Tegillarca</taxon>
    </lineage>
</organism>
<feature type="compositionally biased region" description="Basic and acidic residues" evidence="1">
    <location>
        <begin position="417"/>
        <end position="426"/>
    </location>
</feature>
<feature type="region of interest" description="Disordered" evidence="1">
    <location>
        <begin position="334"/>
        <end position="379"/>
    </location>
</feature>
<feature type="compositionally biased region" description="Basic and acidic residues" evidence="1">
    <location>
        <begin position="593"/>
        <end position="609"/>
    </location>
</feature>
<feature type="region of interest" description="Disordered" evidence="1">
    <location>
        <begin position="728"/>
        <end position="814"/>
    </location>
</feature>
<feature type="non-terminal residue" evidence="2">
    <location>
        <position position="1133"/>
    </location>
</feature>
<feature type="region of interest" description="Disordered" evidence="1">
    <location>
        <begin position="593"/>
        <end position="714"/>
    </location>
</feature>
<feature type="compositionally biased region" description="Polar residues" evidence="1">
    <location>
        <begin position="728"/>
        <end position="739"/>
    </location>
</feature>
<feature type="region of interest" description="Disordered" evidence="1">
    <location>
        <begin position="163"/>
        <end position="191"/>
    </location>
</feature>
<feature type="compositionally biased region" description="Polar residues" evidence="1">
    <location>
        <begin position="637"/>
        <end position="671"/>
    </location>
</feature>
<dbReference type="EMBL" id="JARBDR010000813">
    <property type="protein sequence ID" value="KAJ8306190.1"/>
    <property type="molecule type" value="Genomic_DNA"/>
</dbReference>
<protein>
    <submittedName>
        <fullName evidence="2">Uncharacterized protein</fullName>
    </submittedName>
</protein>
<keyword evidence="3" id="KW-1185">Reference proteome</keyword>
<gene>
    <name evidence="2" type="ORF">KUTeg_016735</name>
</gene>
<feature type="compositionally biased region" description="Low complexity" evidence="1">
    <location>
        <begin position="249"/>
        <end position="260"/>
    </location>
</feature>
<feature type="compositionally biased region" description="Basic and acidic residues" evidence="1">
    <location>
        <begin position="740"/>
        <end position="750"/>
    </location>
</feature>
<feature type="region of interest" description="Disordered" evidence="1">
    <location>
        <begin position="231"/>
        <end position="281"/>
    </location>
</feature>
<feature type="compositionally biased region" description="Polar residues" evidence="1">
    <location>
        <begin position="453"/>
        <end position="472"/>
    </location>
</feature>
<dbReference type="Gene3D" id="2.60.40.10">
    <property type="entry name" value="Immunoglobulins"/>
    <property type="match status" value="1"/>
</dbReference>
<feature type="compositionally biased region" description="Polar residues" evidence="1">
    <location>
        <begin position="699"/>
        <end position="714"/>
    </location>
</feature>
<feature type="compositionally biased region" description="Polar residues" evidence="1">
    <location>
        <begin position="947"/>
        <end position="959"/>
    </location>
</feature>
<evidence type="ECO:0000313" key="3">
    <source>
        <dbReference type="Proteomes" id="UP001217089"/>
    </source>
</evidence>
<feature type="region of interest" description="Disordered" evidence="1">
    <location>
        <begin position="930"/>
        <end position="991"/>
    </location>
</feature>
<feature type="compositionally biased region" description="Basic and acidic residues" evidence="1">
    <location>
        <begin position="1011"/>
        <end position="1025"/>
    </location>
</feature>
<feature type="compositionally biased region" description="Basic residues" evidence="1">
    <location>
        <begin position="689"/>
        <end position="698"/>
    </location>
</feature>
<feature type="compositionally biased region" description="Polar residues" evidence="1">
    <location>
        <begin position="427"/>
        <end position="441"/>
    </location>
</feature>